<name>A0A7L5BTD4_9RHOB</name>
<dbReference type="EMBL" id="CP049056">
    <property type="protein sequence ID" value="QIE54241.1"/>
    <property type="molecule type" value="Genomic_DNA"/>
</dbReference>
<evidence type="ECO:0000313" key="1">
    <source>
        <dbReference type="EMBL" id="QIE54241.1"/>
    </source>
</evidence>
<gene>
    <name evidence="1" type="ORF">G5B40_01555</name>
</gene>
<dbReference type="Proteomes" id="UP000503336">
    <property type="component" value="Chromosome"/>
</dbReference>
<sequence length="56" mass="6078">MGDNPYQLRLMMRESAERTAGVEAVDFMPARGALARLMRALKDLTAGAPAASEVNR</sequence>
<organism evidence="1 2">
    <name type="scientific">Pikeienuella piscinae</name>
    <dbReference type="NCBI Taxonomy" id="2748098"/>
    <lineage>
        <taxon>Bacteria</taxon>
        <taxon>Pseudomonadati</taxon>
        <taxon>Pseudomonadota</taxon>
        <taxon>Alphaproteobacteria</taxon>
        <taxon>Rhodobacterales</taxon>
        <taxon>Paracoccaceae</taxon>
        <taxon>Pikeienuella</taxon>
    </lineage>
</organism>
<dbReference type="RefSeq" id="WP_165094183.1">
    <property type="nucleotide sequence ID" value="NZ_CP049056.1"/>
</dbReference>
<proteinExistence type="predicted"/>
<dbReference type="KEGG" id="hdh:G5B40_01555"/>
<protein>
    <submittedName>
        <fullName evidence="1">Uncharacterized protein</fullName>
    </submittedName>
</protein>
<reference evidence="1 2" key="1">
    <citation type="submission" date="2020-02" db="EMBL/GenBank/DDBJ databases">
        <title>complete genome sequence of Rhodobacteraceae bacterium.</title>
        <authorList>
            <person name="Park J."/>
            <person name="Kim Y.-S."/>
            <person name="Kim K.-H."/>
        </authorList>
    </citation>
    <scope>NUCLEOTIDE SEQUENCE [LARGE SCALE GENOMIC DNA]</scope>
    <source>
        <strain evidence="1 2">RR4-56</strain>
    </source>
</reference>
<dbReference type="AlphaFoldDB" id="A0A7L5BTD4"/>
<accession>A0A7L5BTD4</accession>
<keyword evidence="2" id="KW-1185">Reference proteome</keyword>
<evidence type="ECO:0000313" key="2">
    <source>
        <dbReference type="Proteomes" id="UP000503336"/>
    </source>
</evidence>